<accession>A0A0A8ZYJ1</accession>
<evidence type="ECO:0000259" key="2">
    <source>
        <dbReference type="Pfam" id="PF23598"/>
    </source>
</evidence>
<dbReference type="AlphaFoldDB" id="A0A0A8ZYJ1"/>
<name>A0A0A8ZYJ1_ARUDO</name>
<reference evidence="3" key="1">
    <citation type="submission" date="2014-09" db="EMBL/GenBank/DDBJ databases">
        <authorList>
            <person name="Magalhaes I.L.F."/>
            <person name="Oliveira U."/>
            <person name="Santos F.R."/>
            <person name="Vidigal T.H.D.A."/>
            <person name="Brescovit A.D."/>
            <person name="Santos A.J."/>
        </authorList>
    </citation>
    <scope>NUCLEOTIDE SEQUENCE</scope>
    <source>
        <tissue evidence="3">Shoot tissue taken approximately 20 cm above the soil surface</tissue>
    </source>
</reference>
<protein>
    <recommendedName>
        <fullName evidence="2">Disease resistance R13L4/SHOC-2-like LRR domain-containing protein</fullName>
    </recommendedName>
</protein>
<dbReference type="InterPro" id="IPR032675">
    <property type="entry name" value="LRR_dom_sf"/>
</dbReference>
<reference evidence="3" key="2">
    <citation type="journal article" date="2015" name="Data Brief">
        <title>Shoot transcriptome of the giant reed, Arundo donax.</title>
        <authorList>
            <person name="Barrero R.A."/>
            <person name="Guerrero F.D."/>
            <person name="Moolhuijzen P."/>
            <person name="Goolsby J.A."/>
            <person name="Tidwell J."/>
            <person name="Bellgard S.E."/>
            <person name="Bellgard M.I."/>
        </authorList>
    </citation>
    <scope>NUCLEOTIDE SEQUENCE</scope>
    <source>
        <tissue evidence="3">Shoot tissue taken approximately 20 cm above the soil surface</tissue>
    </source>
</reference>
<evidence type="ECO:0000256" key="1">
    <source>
        <dbReference type="ARBA" id="ARBA00022737"/>
    </source>
</evidence>
<dbReference type="PANTHER" id="PTHR15140">
    <property type="entry name" value="TUBULIN-SPECIFIC CHAPERONE E"/>
    <property type="match status" value="1"/>
</dbReference>
<sequence length="290" mass="31904">MEHLLAGNKNKRHALTLTEEVTKMTALQTLSGVEICTGLAKELLRALENLTNLKKFTIYKVGELANGNDELLLSAIEHLSSCSLKHLAIDDNFTGFLDRSLNASQAPPEHLHTLGLSGLLSQVPMWIDRMHNLEKLTLSVTSLTTDTLLVLAELPELFSVTFSLDAVKSDPIVLKILHNNTLESGGKIFVLAGGFRKLKLLRFRTPVLPLLSFEDGAMPELERLELRFKMVEGVYGLENLASLQQVLLTVSSQPPEDAKAKASQIKVLASLIPNGPSLVIDEYNESSKEQ</sequence>
<proteinExistence type="predicted"/>
<organism evidence="3">
    <name type="scientific">Arundo donax</name>
    <name type="common">Giant reed</name>
    <name type="synonym">Donax arundinaceus</name>
    <dbReference type="NCBI Taxonomy" id="35708"/>
    <lineage>
        <taxon>Eukaryota</taxon>
        <taxon>Viridiplantae</taxon>
        <taxon>Streptophyta</taxon>
        <taxon>Embryophyta</taxon>
        <taxon>Tracheophyta</taxon>
        <taxon>Spermatophyta</taxon>
        <taxon>Magnoliopsida</taxon>
        <taxon>Liliopsida</taxon>
        <taxon>Poales</taxon>
        <taxon>Poaceae</taxon>
        <taxon>PACMAD clade</taxon>
        <taxon>Arundinoideae</taxon>
        <taxon>Arundineae</taxon>
        <taxon>Arundo</taxon>
    </lineage>
</organism>
<dbReference type="Gene3D" id="3.80.10.10">
    <property type="entry name" value="Ribonuclease Inhibitor"/>
    <property type="match status" value="1"/>
</dbReference>
<evidence type="ECO:0000313" key="3">
    <source>
        <dbReference type="EMBL" id="JAD44444.1"/>
    </source>
</evidence>
<dbReference type="PANTHER" id="PTHR15140:SF6">
    <property type="entry name" value="TUBULIN-SPECIFIC CHAPERONE COFACTOR E-LIKE PROTEIN"/>
    <property type="match status" value="1"/>
</dbReference>
<dbReference type="Pfam" id="PF23598">
    <property type="entry name" value="LRR_14"/>
    <property type="match status" value="1"/>
</dbReference>
<keyword evidence="1" id="KW-0677">Repeat</keyword>
<feature type="domain" description="Disease resistance R13L4/SHOC-2-like LRR" evidence="2">
    <location>
        <begin position="16"/>
        <end position="278"/>
    </location>
</feature>
<dbReference type="InterPro" id="IPR055414">
    <property type="entry name" value="LRR_R13L4/SHOC2-like"/>
</dbReference>
<dbReference type="EMBL" id="GBRH01253451">
    <property type="protein sequence ID" value="JAD44444.1"/>
    <property type="molecule type" value="Transcribed_RNA"/>
</dbReference>
<dbReference type="SUPFAM" id="SSF52058">
    <property type="entry name" value="L domain-like"/>
    <property type="match status" value="1"/>
</dbReference>